<protein>
    <submittedName>
        <fullName evidence="2">Uncharacterized protein</fullName>
    </submittedName>
</protein>
<dbReference type="Proteomes" id="UP000811619">
    <property type="component" value="Unassembled WGS sequence"/>
</dbReference>
<dbReference type="AlphaFoldDB" id="A0A8K0JC61"/>
<accession>A0A8K0JC61</accession>
<evidence type="ECO:0000313" key="3">
    <source>
        <dbReference type="Proteomes" id="UP000811619"/>
    </source>
</evidence>
<proteinExistence type="predicted"/>
<keyword evidence="3" id="KW-1185">Reference proteome</keyword>
<comment type="caution">
    <text evidence="2">The sequence shown here is derived from an EMBL/GenBank/DDBJ whole genome shotgun (WGS) entry which is preliminary data.</text>
</comment>
<feature type="non-terminal residue" evidence="2">
    <location>
        <position position="56"/>
    </location>
</feature>
<evidence type="ECO:0000256" key="1">
    <source>
        <dbReference type="SAM" id="MobiDB-lite"/>
    </source>
</evidence>
<reference evidence="2" key="1">
    <citation type="journal article" date="2020" name="bioRxiv">
        <title>Whole genome comparisons of ergot fungi reveals the divergence and evolution of species within the genus Claviceps are the result of varying mechanisms driving genome evolution and host range expansion.</title>
        <authorList>
            <person name="Wyka S.A."/>
            <person name="Mondo S.J."/>
            <person name="Liu M."/>
            <person name="Dettman J."/>
            <person name="Nalam V."/>
            <person name="Broders K.D."/>
        </authorList>
    </citation>
    <scope>NUCLEOTIDE SEQUENCE</scope>
    <source>
        <strain evidence="2">CCC 489</strain>
    </source>
</reference>
<organism evidence="2 3">
    <name type="scientific">Claviceps africana</name>
    <dbReference type="NCBI Taxonomy" id="83212"/>
    <lineage>
        <taxon>Eukaryota</taxon>
        <taxon>Fungi</taxon>
        <taxon>Dikarya</taxon>
        <taxon>Ascomycota</taxon>
        <taxon>Pezizomycotina</taxon>
        <taxon>Sordariomycetes</taxon>
        <taxon>Hypocreomycetidae</taxon>
        <taxon>Hypocreales</taxon>
        <taxon>Clavicipitaceae</taxon>
        <taxon>Claviceps</taxon>
    </lineage>
</organism>
<feature type="region of interest" description="Disordered" evidence="1">
    <location>
        <begin position="1"/>
        <end position="28"/>
    </location>
</feature>
<evidence type="ECO:0000313" key="2">
    <source>
        <dbReference type="EMBL" id="KAG5928982.1"/>
    </source>
</evidence>
<dbReference type="EMBL" id="SRPY01000086">
    <property type="protein sequence ID" value="KAG5928982.1"/>
    <property type="molecule type" value="Genomic_DNA"/>
</dbReference>
<gene>
    <name evidence="2" type="ORF">E4U42_007479</name>
</gene>
<name>A0A8K0JC61_9HYPO</name>
<sequence>MRKNKGKRTAGDRDFEELQGAHAASQEAQQILDVPPRVDADALHQAAGAVPAGRIR</sequence>